<proteinExistence type="predicted"/>
<gene>
    <name evidence="1" type="ORF">COX80_01470</name>
</gene>
<accession>A0A2M7VBJ3</accession>
<name>A0A2M7VBJ3_9BACT</name>
<organism evidence="1 2">
    <name type="scientific">Candidatus Magasanikbacteria bacterium CG_4_10_14_0_2_um_filter_33_14</name>
    <dbReference type="NCBI Taxonomy" id="1974636"/>
    <lineage>
        <taxon>Bacteria</taxon>
        <taxon>Candidatus Magasanikiibacteriota</taxon>
    </lineage>
</organism>
<dbReference type="Proteomes" id="UP000231453">
    <property type="component" value="Unassembled WGS sequence"/>
</dbReference>
<reference evidence="2" key="1">
    <citation type="submission" date="2017-09" db="EMBL/GenBank/DDBJ databases">
        <title>Depth-based differentiation of microbial function through sediment-hosted aquifers and enrichment of novel symbionts in the deep terrestrial subsurface.</title>
        <authorList>
            <person name="Probst A.J."/>
            <person name="Ladd B."/>
            <person name="Jarett J.K."/>
            <person name="Geller-Mcgrath D.E."/>
            <person name="Sieber C.M.K."/>
            <person name="Emerson J.B."/>
            <person name="Anantharaman K."/>
            <person name="Thomas B.C."/>
            <person name="Malmstrom R."/>
            <person name="Stieglmeier M."/>
            <person name="Klingl A."/>
            <person name="Woyke T."/>
            <person name="Ryan C.M."/>
            <person name="Banfield J.F."/>
        </authorList>
    </citation>
    <scope>NUCLEOTIDE SEQUENCE [LARGE SCALE GENOMIC DNA]</scope>
</reference>
<evidence type="ECO:0000313" key="1">
    <source>
        <dbReference type="EMBL" id="PIZ96408.1"/>
    </source>
</evidence>
<evidence type="ECO:0000313" key="2">
    <source>
        <dbReference type="Proteomes" id="UP000231453"/>
    </source>
</evidence>
<sequence length="98" mass="11623">MKFFKKPYKKINYKFLGWKDEETKKQFHNSVSFWGQEVITGRQLPHSPEGVMLIDDKEDKKGTIINSKITIDYLPEYIDITTIDKFLHESDILVEKID</sequence>
<protein>
    <submittedName>
        <fullName evidence="1">Uncharacterized protein</fullName>
    </submittedName>
</protein>
<comment type="caution">
    <text evidence="1">The sequence shown here is derived from an EMBL/GenBank/DDBJ whole genome shotgun (WGS) entry which is preliminary data.</text>
</comment>
<dbReference type="EMBL" id="PFPL01000023">
    <property type="protein sequence ID" value="PIZ96408.1"/>
    <property type="molecule type" value="Genomic_DNA"/>
</dbReference>
<dbReference type="AlphaFoldDB" id="A0A2M7VBJ3"/>